<comment type="pathway">
    <text evidence="3">tRNA modification; 5-methoxycarbonylmethyl-2-thiouridine-tRNA biosynthesis.</text>
</comment>
<dbReference type="Proteomes" id="UP000510647">
    <property type="component" value="Chromosome 3"/>
</dbReference>
<dbReference type="GO" id="GO:0002143">
    <property type="term" value="P:tRNA wobble position uridine thiolation"/>
    <property type="evidence" value="ECO:0007669"/>
    <property type="project" value="TreeGrafter"/>
</dbReference>
<dbReference type="GO" id="GO:0032447">
    <property type="term" value="P:protein urmylation"/>
    <property type="evidence" value="ECO:0007669"/>
    <property type="project" value="UniProtKB-UniRule"/>
</dbReference>
<dbReference type="OrthoDB" id="25129at2759"/>
<proteinExistence type="inferred from homology"/>
<evidence type="ECO:0000256" key="3">
    <source>
        <dbReference type="HAMAP-Rule" id="MF_03054"/>
    </source>
</evidence>
<dbReference type="InterPro" id="IPR019407">
    <property type="entry name" value="CTU2"/>
</dbReference>
<dbReference type="GO" id="GO:0016783">
    <property type="term" value="F:sulfurtransferase activity"/>
    <property type="evidence" value="ECO:0007669"/>
    <property type="project" value="TreeGrafter"/>
</dbReference>
<comment type="similarity">
    <text evidence="3">Belongs to the CTU2/NCS2 family.</text>
</comment>
<dbReference type="SUPFAM" id="SSF52402">
    <property type="entry name" value="Adenine nucleotide alpha hydrolases-like"/>
    <property type="match status" value="1"/>
</dbReference>
<reference evidence="4 5" key="1">
    <citation type="submission" date="2020-06" db="EMBL/GenBank/DDBJ databases">
        <title>The yeast mating-type switching endonuclease HO is a domesticated member of an unorthodox homing genetic element family.</title>
        <authorList>
            <person name="Coughlan A.Y."/>
            <person name="Lombardi L."/>
            <person name="Braun-Galleani S."/>
            <person name="Martos A.R."/>
            <person name="Galeote V."/>
            <person name="Bigey F."/>
            <person name="Dequin S."/>
            <person name="Byrne K.P."/>
            <person name="Wolfe K.H."/>
        </authorList>
    </citation>
    <scope>NUCLEOTIDE SEQUENCE [LARGE SCALE GENOMIC DNA]</scope>
    <source>
        <strain evidence="4 5">CBS2947</strain>
    </source>
</reference>
<dbReference type="UniPathway" id="UPA00988"/>
<dbReference type="AlphaFoldDB" id="A0A7H9HQT7"/>
<protein>
    <recommendedName>
        <fullName evidence="3">Cytoplasmic tRNA 2-thiolation protein 2</fullName>
    </recommendedName>
</protein>
<keyword evidence="1 3" id="KW-0963">Cytoplasm</keyword>
<dbReference type="GO" id="GO:0005829">
    <property type="term" value="C:cytosol"/>
    <property type="evidence" value="ECO:0007669"/>
    <property type="project" value="TreeGrafter"/>
</dbReference>
<name>A0A7H9HQT7_9SACH</name>
<evidence type="ECO:0000313" key="5">
    <source>
        <dbReference type="Proteomes" id="UP000510647"/>
    </source>
</evidence>
<comment type="function">
    <text evidence="3">Plays a central role in 2-thiolation of mcm(5)S(2)U at tRNA wobble positions of tRNA(Lys), tRNA(Glu) and tRNA(Gln). May act by forming a heterodimer with NCS6 that ligates sulfur from thiocarboxylated URM1 onto the uridine of tRNAs at wobble position. Prior mcm(5) tRNA modification by the elongator complex is required for 2-thiolation. May also be involved in protein urmylation.</text>
</comment>
<dbReference type="GO" id="GO:0000049">
    <property type="term" value="F:tRNA binding"/>
    <property type="evidence" value="ECO:0007669"/>
    <property type="project" value="InterPro"/>
</dbReference>
<keyword evidence="5" id="KW-1185">Reference proteome</keyword>
<dbReference type="HAMAP" id="MF_03054">
    <property type="entry name" value="CTU2"/>
    <property type="match status" value="1"/>
</dbReference>
<dbReference type="PANTHER" id="PTHR20882:SF14">
    <property type="entry name" value="CYTOPLASMIC TRNA 2-THIOLATION PROTEIN 2"/>
    <property type="match status" value="1"/>
</dbReference>
<organism evidence="4 5">
    <name type="scientific">Torulaspora globosa</name>
    <dbReference type="NCBI Taxonomy" id="48254"/>
    <lineage>
        <taxon>Eukaryota</taxon>
        <taxon>Fungi</taxon>
        <taxon>Dikarya</taxon>
        <taxon>Ascomycota</taxon>
        <taxon>Saccharomycotina</taxon>
        <taxon>Saccharomycetes</taxon>
        <taxon>Saccharomycetales</taxon>
        <taxon>Saccharomycetaceae</taxon>
        <taxon>Torulaspora</taxon>
    </lineage>
</organism>
<accession>A0A7H9HQT7</accession>
<dbReference type="InterPro" id="IPR014729">
    <property type="entry name" value="Rossmann-like_a/b/a_fold"/>
</dbReference>
<dbReference type="GO" id="GO:0016779">
    <property type="term" value="F:nucleotidyltransferase activity"/>
    <property type="evidence" value="ECO:0007669"/>
    <property type="project" value="UniProtKB-UniRule"/>
</dbReference>
<dbReference type="PANTHER" id="PTHR20882">
    <property type="entry name" value="CYTOPLASMIC TRNA 2-THIOLATION PROTEIN 2"/>
    <property type="match status" value="1"/>
</dbReference>
<dbReference type="EMBL" id="CP059269">
    <property type="protein sequence ID" value="QLQ79669.1"/>
    <property type="molecule type" value="Genomic_DNA"/>
</dbReference>
<comment type="subcellular location">
    <subcellularLocation>
        <location evidence="3">Cytoplasm</location>
    </subcellularLocation>
</comment>
<evidence type="ECO:0000313" key="4">
    <source>
        <dbReference type="EMBL" id="QLQ79669.1"/>
    </source>
</evidence>
<dbReference type="Gene3D" id="3.40.50.620">
    <property type="entry name" value="HUPs"/>
    <property type="match status" value="1"/>
</dbReference>
<evidence type="ECO:0000256" key="2">
    <source>
        <dbReference type="ARBA" id="ARBA00022694"/>
    </source>
</evidence>
<dbReference type="Pfam" id="PF10288">
    <property type="entry name" value="CTU2"/>
    <property type="match status" value="1"/>
</dbReference>
<evidence type="ECO:0000256" key="1">
    <source>
        <dbReference type="ARBA" id="ARBA00022490"/>
    </source>
</evidence>
<gene>
    <name evidence="3" type="primary">NCS2</name>
    <name evidence="3" type="synonym">CTU2</name>
    <name evidence="4" type="ORF">HG537_0C03170</name>
</gene>
<sequence length="462" mass="52907">MVVQDVCKRCQKGPVSVLSRKEPFCNGCFGKFVSSKQRKQMMCEPYCQDVFKVLYQDKVRSAAESDEQNAQSKVLVPLSFGSSSLVLLDILNDTLIEQKETQRGKTGFHIDVLVCGRDQDDIARYREMAELLCERYASNREKIKFHFLSVESFYKDRDGELDTILVDSFDFTSKSIVEKGEFAVQDLLKQCPDRTSRQDLLTILSRHLIKKFAYQNKHKVILWGHSMTKLADETISLVVKGRGSQIASMLSIDECDPMFDNSFRNLYPLQDVLLSEIDAYCYIKLLDPFVIDYVPQDTLLIEKRRNANLVPAPRSVKNMTLNEIARKYFDDVEADYSNVISTVVRTALKLGEPESPNPERCTVCRANVHRNPSEYLQTITVSENHPIESNEESILYEKWSESGSNNERIQDATLEHLKLQKAVNASLCYGCLINVSRMKDRKLTWPQHSGSELESILNTFEL</sequence>
<keyword evidence="2 3" id="KW-0819">tRNA processing</keyword>